<evidence type="ECO:0000256" key="4">
    <source>
        <dbReference type="ARBA" id="ARBA00023163"/>
    </source>
</evidence>
<dbReference type="PANTHER" id="PTHR43133">
    <property type="entry name" value="RNA POLYMERASE ECF-TYPE SIGMA FACTO"/>
    <property type="match status" value="1"/>
</dbReference>
<dbReference type="Gene3D" id="1.10.10.10">
    <property type="entry name" value="Winged helix-like DNA-binding domain superfamily/Winged helix DNA-binding domain"/>
    <property type="match status" value="1"/>
</dbReference>
<dbReference type="InterPro" id="IPR013325">
    <property type="entry name" value="RNA_pol_sigma_r2"/>
</dbReference>
<dbReference type="GO" id="GO:0003677">
    <property type="term" value="F:DNA binding"/>
    <property type="evidence" value="ECO:0007669"/>
    <property type="project" value="InterPro"/>
</dbReference>
<keyword evidence="4" id="KW-0804">Transcription</keyword>
<evidence type="ECO:0000313" key="8">
    <source>
        <dbReference type="EMBL" id="MBR7744884.1"/>
    </source>
</evidence>
<feature type="region of interest" description="Disordered" evidence="5">
    <location>
        <begin position="169"/>
        <end position="192"/>
    </location>
</feature>
<dbReference type="RefSeq" id="WP_211604409.1">
    <property type="nucleotide sequence ID" value="NZ_JAGSNF010000025.1"/>
</dbReference>
<gene>
    <name evidence="8" type="ORF">KC207_16440</name>
</gene>
<evidence type="ECO:0000256" key="5">
    <source>
        <dbReference type="SAM" id="MobiDB-lite"/>
    </source>
</evidence>
<organism evidence="8 9">
    <name type="scientific">Phycicoccus avicenniae</name>
    <dbReference type="NCBI Taxonomy" id="2828860"/>
    <lineage>
        <taxon>Bacteria</taxon>
        <taxon>Bacillati</taxon>
        <taxon>Actinomycetota</taxon>
        <taxon>Actinomycetes</taxon>
        <taxon>Micrococcales</taxon>
        <taxon>Intrasporangiaceae</taxon>
        <taxon>Phycicoccus</taxon>
    </lineage>
</organism>
<dbReference type="AlphaFoldDB" id="A0A941DA29"/>
<dbReference type="InterPro" id="IPR039425">
    <property type="entry name" value="RNA_pol_sigma-70-like"/>
</dbReference>
<dbReference type="InterPro" id="IPR014284">
    <property type="entry name" value="RNA_pol_sigma-70_dom"/>
</dbReference>
<accession>A0A941DA29</accession>
<sequence length="192" mass="21466">MDENAGGRHDAQDAQLFRDLHDAVLTDLERFVRRRVAPSAAEDVVADVLLVVWRRLADLPADRDARRAWVFGIARNTLLTARRGERRREALAVRVGTERGGQESVVDDPEVLARRLDLVRAWPRLSAEDQEVLALTYWEDLTSAHAAAVLGVTPVALRLRLTRARRRLRRHLDPTVPGPSPSPSALAEGRTP</sequence>
<dbReference type="NCBIfam" id="TIGR02937">
    <property type="entry name" value="sigma70-ECF"/>
    <property type="match status" value="1"/>
</dbReference>
<dbReference type="InterPro" id="IPR013249">
    <property type="entry name" value="RNA_pol_sigma70_r4_t2"/>
</dbReference>
<dbReference type="PANTHER" id="PTHR43133:SF25">
    <property type="entry name" value="RNA POLYMERASE SIGMA FACTOR RFAY-RELATED"/>
    <property type="match status" value="1"/>
</dbReference>
<dbReference type="EMBL" id="JAGSNF010000025">
    <property type="protein sequence ID" value="MBR7744884.1"/>
    <property type="molecule type" value="Genomic_DNA"/>
</dbReference>
<dbReference type="SUPFAM" id="SSF88946">
    <property type="entry name" value="Sigma2 domain of RNA polymerase sigma factors"/>
    <property type="match status" value="1"/>
</dbReference>
<keyword evidence="2" id="KW-0805">Transcription regulation</keyword>
<dbReference type="InterPro" id="IPR036388">
    <property type="entry name" value="WH-like_DNA-bd_sf"/>
</dbReference>
<dbReference type="Pfam" id="PF04542">
    <property type="entry name" value="Sigma70_r2"/>
    <property type="match status" value="1"/>
</dbReference>
<evidence type="ECO:0000313" key="9">
    <source>
        <dbReference type="Proteomes" id="UP000677016"/>
    </source>
</evidence>
<reference evidence="8" key="1">
    <citation type="submission" date="2021-04" db="EMBL/GenBank/DDBJ databases">
        <title>Phycicoccus avicenniae sp. nov., a novel endophytic actinomycetes isolated from branch of Avicennia mariana.</title>
        <authorList>
            <person name="Tuo L."/>
        </authorList>
    </citation>
    <scope>NUCLEOTIDE SEQUENCE</scope>
    <source>
        <strain evidence="8">BSK3Z-2</strain>
    </source>
</reference>
<evidence type="ECO:0000259" key="6">
    <source>
        <dbReference type="Pfam" id="PF04542"/>
    </source>
</evidence>
<evidence type="ECO:0000256" key="3">
    <source>
        <dbReference type="ARBA" id="ARBA00023082"/>
    </source>
</evidence>
<dbReference type="GO" id="GO:0006352">
    <property type="term" value="P:DNA-templated transcription initiation"/>
    <property type="evidence" value="ECO:0007669"/>
    <property type="project" value="InterPro"/>
</dbReference>
<proteinExistence type="inferred from homology"/>
<dbReference type="SUPFAM" id="SSF88659">
    <property type="entry name" value="Sigma3 and sigma4 domains of RNA polymerase sigma factors"/>
    <property type="match status" value="1"/>
</dbReference>
<evidence type="ECO:0000256" key="1">
    <source>
        <dbReference type="ARBA" id="ARBA00010641"/>
    </source>
</evidence>
<name>A0A941DA29_9MICO</name>
<feature type="domain" description="RNA polymerase sigma-70 region 2" evidence="6">
    <location>
        <begin position="23"/>
        <end position="88"/>
    </location>
</feature>
<dbReference type="InterPro" id="IPR007627">
    <property type="entry name" value="RNA_pol_sigma70_r2"/>
</dbReference>
<keyword evidence="9" id="KW-1185">Reference proteome</keyword>
<dbReference type="GO" id="GO:0016987">
    <property type="term" value="F:sigma factor activity"/>
    <property type="evidence" value="ECO:0007669"/>
    <property type="project" value="UniProtKB-KW"/>
</dbReference>
<dbReference type="InterPro" id="IPR013324">
    <property type="entry name" value="RNA_pol_sigma_r3/r4-like"/>
</dbReference>
<feature type="domain" description="RNA polymerase sigma factor 70 region 4 type 2" evidence="7">
    <location>
        <begin position="117"/>
        <end position="168"/>
    </location>
</feature>
<comment type="caution">
    <text evidence="8">The sequence shown here is derived from an EMBL/GenBank/DDBJ whole genome shotgun (WGS) entry which is preliminary data.</text>
</comment>
<evidence type="ECO:0000259" key="7">
    <source>
        <dbReference type="Pfam" id="PF08281"/>
    </source>
</evidence>
<dbReference type="Proteomes" id="UP000677016">
    <property type="component" value="Unassembled WGS sequence"/>
</dbReference>
<keyword evidence="3" id="KW-0731">Sigma factor</keyword>
<dbReference type="Gene3D" id="1.10.1740.10">
    <property type="match status" value="1"/>
</dbReference>
<dbReference type="Pfam" id="PF08281">
    <property type="entry name" value="Sigma70_r4_2"/>
    <property type="match status" value="1"/>
</dbReference>
<comment type="similarity">
    <text evidence="1">Belongs to the sigma-70 factor family. ECF subfamily.</text>
</comment>
<protein>
    <submittedName>
        <fullName evidence="8">Sigma-70 family RNA polymerase sigma factor</fullName>
    </submittedName>
</protein>
<evidence type="ECO:0000256" key="2">
    <source>
        <dbReference type="ARBA" id="ARBA00023015"/>
    </source>
</evidence>